<reference evidence="1" key="2">
    <citation type="submission" date="2025-09" db="UniProtKB">
        <authorList>
            <consortium name="Ensembl"/>
        </authorList>
    </citation>
    <scope>IDENTIFICATION</scope>
</reference>
<sequence>NQELLFLEATFCELSYSFPSHAGTDSLKVSPLAFPFIFLLQSPVDEACSRCRRAFPVIYPWYSYQKQCAQLSDCCGAGLNGCSPSSLRGSTGCQLEGLEQGLMGGRVTAAYGHCTPKGTF</sequence>
<protein>
    <submittedName>
        <fullName evidence="1">Uncharacterized protein</fullName>
    </submittedName>
</protein>
<evidence type="ECO:0000313" key="2">
    <source>
        <dbReference type="Proteomes" id="UP000472269"/>
    </source>
</evidence>
<dbReference type="Ensembl" id="ENSACUT00000018980.1">
    <property type="protein sequence ID" value="ENSACUP00000017788.1"/>
    <property type="gene ID" value="ENSACUG00000011949.1"/>
</dbReference>
<reference evidence="1" key="1">
    <citation type="submission" date="2025-08" db="UniProtKB">
        <authorList>
            <consortium name="Ensembl"/>
        </authorList>
    </citation>
    <scope>IDENTIFICATION</scope>
</reference>
<name>A0A663N2J5_ATHCN</name>
<evidence type="ECO:0000313" key="1">
    <source>
        <dbReference type="Ensembl" id="ENSACUP00000017788.1"/>
    </source>
</evidence>
<dbReference type="Proteomes" id="UP000472269">
    <property type="component" value="Unplaced"/>
</dbReference>
<proteinExistence type="predicted"/>
<accession>A0A663N2J5</accession>
<keyword evidence="2" id="KW-1185">Reference proteome</keyword>
<organism evidence="1 2">
    <name type="scientific">Athene cunicularia</name>
    <name type="common">Burrowing owl</name>
    <name type="synonym">Speotyto cunicularia</name>
    <dbReference type="NCBI Taxonomy" id="194338"/>
    <lineage>
        <taxon>Eukaryota</taxon>
        <taxon>Metazoa</taxon>
        <taxon>Chordata</taxon>
        <taxon>Craniata</taxon>
        <taxon>Vertebrata</taxon>
        <taxon>Euteleostomi</taxon>
        <taxon>Archelosauria</taxon>
        <taxon>Archosauria</taxon>
        <taxon>Dinosauria</taxon>
        <taxon>Saurischia</taxon>
        <taxon>Theropoda</taxon>
        <taxon>Coelurosauria</taxon>
        <taxon>Aves</taxon>
        <taxon>Neognathae</taxon>
        <taxon>Neoaves</taxon>
        <taxon>Telluraves</taxon>
        <taxon>Strigiformes</taxon>
        <taxon>Strigidae</taxon>
        <taxon>Athene</taxon>
    </lineage>
</organism>
<dbReference type="AlphaFoldDB" id="A0A663N2J5"/>